<keyword evidence="7" id="KW-1185">Reference proteome</keyword>
<reference evidence="7" key="1">
    <citation type="journal article" date="2019" name="Int. J. Syst. Evol. Microbiol.">
        <title>The Global Catalogue of Microorganisms (GCM) 10K type strain sequencing project: providing services to taxonomists for standard genome sequencing and annotation.</title>
        <authorList>
            <consortium name="The Broad Institute Genomics Platform"/>
            <consortium name="The Broad Institute Genome Sequencing Center for Infectious Disease"/>
            <person name="Wu L."/>
            <person name="Ma J."/>
        </authorList>
    </citation>
    <scope>NUCLEOTIDE SEQUENCE [LARGE SCALE GENOMIC DNA]</scope>
    <source>
        <strain evidence="7">CECT 8482</strain>
    </source>
</reference>
<dbReference type="Gene3D" id="2.40.128.20">
    <property type="match status" value="1"/>
</dbReference>
<feature type="chain" id="PRO_5045331342" evidence="4">
    <location>
        <begin position="18"/>
        <end position="228"/>
    </location>
</feature>
<feature type="signal peptide" evidence="4">
    <location>
        <begin position="1"/>
        <end position="17"/>
    </location>
</feature>
<sequence>MAGVLSTLALLPLAAQAAPKDHAHDHSHDHAHDHGHSHTGTQTETPAGGRAAEIAKGYFADDEVKPRVLGDWEGEWQSVYPYLQDGTLDPVMAHKAAQGDKTAAEHRATYEAGYRTDTDRIVIAGDEVAFTTQGTTRRATYRSDGFEILTYAKGNRGVRFVFAKVAGDEGTPAFIQFSDHIIAPQKAGHYHLYWGDDRAALLAEVEHWPTYYPAAMDGAQIREEMMAH</sequence>
<evidence type="ECO:0000313" key="6">
    <source>
        <dbReference type="EMBL" id="MDN3713975.1"/>
    </source>
</evidence>
<dbReference type="Pfam" id="PF09223">
    <property type="entry name" value="ZinT"/>
    <property type="match status" value="1"/>
</dbReference>
<evidence type="ECO:0000256" key="2">
    <source>
        <dbReference type="ARBA" id="ARBA00022833"/>
    </source>
</evidence>
<evidence type="ECO:0000259" key="5">
    <source>
        <dbReference type="Pfam" id="PF09223"/>
    </source>
</evidence>
<dbReference type="Proteomes" id="UP001243846">
    <property type="component" value="Unassembled WGS sequence"/>
</dbReference>
<evidence type="ECO:0000256" key="4">
    <source>
        <dbReference type="SAM" id="SignalP"/>
    </source>
</evidence>
<feature type="region of interest" description="Disordered" evidence="3">
    <location>
        <begin position="16"/>
        <end position="48"/>
    </location>
</feature>
<gene>
    <name evidence="6" type="ORF">QWZ10_23330</name>
</gene>
<proteinExistence type="predicted"/>
<protein>
    <submittedName>
        <fullName evidence="6">Metal-binding protein ZinT</fullName>
    </submittedName>
</protein>
<comment type="caution">
    <text evidence="6">The sequence shown here is derived from an EMBL/GenBank/DDBJ whole genome shotgun (WGS) entry which is preliminary data.</text>
</comment>
<dbReference type="InterPro" id="IPR015304">
    <property type="entry name" value="ZinT_dom"/>
</dbReference>
<feature type="domain" description="ZinT" evidence="5">
    <location>
        <begin position="52"/>
        <end position="228"/>
    </location>
</feature>
<evidence type="ECO:0000313" key="7">
    <source>
        <dbReference type="Proteomes" id="UP001243846"/>
    </source>
</evidence>
<accession>A0ABT8DBA1</accession>
<dbReference type="InterPro" id="IPR012674">
    <property type="entry name" value="Calycin"/>
</dbReference>
<dbReference type="EMBL" id="JAUFRC010000003">
    <property type="protein sequence ID" value="MDN3713975.1"/>
    <property type="molecule type" value="Genomic_DNA"/>
</dbReference>
<name>A0ABT8DBA1_9RHOB</name>
<keyword evidence="2" id="KW-0862">Zinc</keyword>
<organism evidence="6 7">
    <name type="scientific">Paracoccus cavernae</name>
    <dbReference type="NCBI Taxonomy" id="1571207"/>
    <lineage>
        <taxon>Bacteria</taxon>
        <taxon>Pseudomonadati</taxon>
        <taxon>Pseudomonadota</taxon>
        <taxon>Alphaproteobacteria</taxon>
        <taxon>Rhodobacterales</taxon>
        <taxon>Paracoccaceae</taxon>
        <taxon>Paracoccus</taxon>
    </lineage>
</organism>
<keyword evidence="1 4" id="KW-0732">Signal</keyword>
<feature type="compositionally biased region" description="Basic and acidic residues" evidence="3">
    <location>
        <begin position="19"/>
        <end position="36"/>
    </location>
</feature>
<evidence type="ECO:0000256" key="3">
    <source>
        <dbReference type="SAM" id="MobiDB-lite"/>
    </source>
</evidence>
<dbReference type="SUPFAM" id="SSF50814">
    <property type="entry name" value="Lipocalins"/>
    <property type="match status" value="1"/>
</dbReference>
<evidence type="ECO:0000256" key="1">
    <source>
        <dbReference type="ARBA" id="ARBA00022729"/>
    </source>
</evidence>